<feature type="domain" description="Armadillo-like helical" evidence="5">
    <location>
        <begin position="414"/>
        <end position="645"/>
    </location>
</feature>
<evidence type="ECO:0000256" key="4">
    <source>
        <dbReference type="ARBA" id="ARBA00023136"/>
    </source>
</evidence>
<dbReference type="PANTHER" id="PTHR13608:SF3">
    <property type="entry name" value="ARMADILLO-LIKE HELICAL DOMAIN-CONTAINING PROTEIN 3"/>
    <property type="match status" value="1"/>
</dbReference>
<evidence type="ECO:0000313" key="7">
    <source>
        <dbReference type="Proteomes" id="UP000629468"/>
    </source>
</evidence>
<protein>
    <recommendedName>
        <fullName evidence="5">Armadillo-like helical domain-containing protein</fullName>
    </recommendedName>
</protein>
<comment type="subcellular location">
    <subcellularLocation>
        <location evidence="1">Membrane</location>
    </subcellularLocation>
</comment>
<dbReference type="AlphaFoldDB" id="A0A8H7KKY9"/>
<comment type="caution">
    <text evidence="6">The sequence shown here is derived from an EMBL/GenBank/DDBJ whole genome shotgun (WGS) entry which is preliminary data.</text>
</comment>
<dbReference type="GO" id="GO:0005829">
    <property type="term" value="C:cytosol"/>
    <property type="evidence" value="ECO:0007669"/>
    <property type="project" value="TreeGrafter"/>
</dbReference>
<dbReference type="PANTHER" id="PTHR13608">
    <property type="entry name" value="ARMADILLO-LIKE HELICAL DOMAIN-CONTAINING PROTEIN 3"/>
    <property type="match status" value="1"/>
</dbReference>
<keyword evidence="3" id="KW-1133">Transmembrane helix</keyword>
<organism evidence="6 7">
    <name type="scientific">Agaricus bisporus var. burnettii</name>
    <dbReference type="NCBI Taxonomy" id="192524"/>
    <lineage>
        <taxon>Eukaryota</taxon>
        <taxon>Fungi</taxon>
        <taxon>Dikarya</taxon>
        <taxon>Basidiomycota</taxon>
        <taxon>Agaricomycotina</taxon>
        <taxon>Agaricomycetes</taxon>
        <taxon>Agaricomycetidae</taxon>
        <taxon>Agaricales</taxon>
        <taxon>Agaricineae</taxon>
        <taxon>Agaricaceae</taxon>
        <taxon>Agaricus</taxon>
    </lineage>
</organism>
<accession>A0A8H7KKY9</accession>
<dbReference type="GO" id="GO:0016020">
    <property type="term" value="C:membrane"/>
    <property type="evidence" value="ECO:0007669"/>
    <property type="project" value="UniProtKB-SubCell"/>
</dbReference>
<dbReference type="EMBL" id="JABXXO010000001">
    <property type="protein sequence ID" value="KAF7784089.1"/>
    <property type="molecule type" value="Genomic_DNA"/>
</dbReference>
<evidence type="ECO:0000256" key="2">
    <source>
        <dbReference type="ARBA" id="ARBA00022692"/>
    </source>
</evidence>
<evidence type="ECO:0000256" key="3">
    <source>
        <dbReference type="ARBA" id="ARBA00022989"/>
    </source>
</evidence>
<dbReference type="Proteomes" id="UP000629468">
    <property type="component" value="Unassembled WGS sequence"/>
</dbReference>
<evidence type="ECO:0000259" key="5">
    <source>
        <dbReference type="SMART" id="SM01158"/>
    </source>
</evidence>
<dbReference type="InterPro" id="IPR039868">
    <property type="entry name" value="ARMD3-like"/>
</dbReference>
<keyword evidence="4" id="KW-0472">Membrane</keyword>
<evidence type="ECO:0000313" key="6">
    <source>
        <dbReference type="EMBL" id="KAF7784089.1"/>
    </source>
</evidence>
<reference evidence="6 7" key="1">
    <citation type="journal article" name="Sci. Rep.">
        <title>Telomere-to-telomere assembled and centromere annotated genomes of the two main subspecies of the button mushroom Agaricus bisporus reveal especially polymorphic chromosome ends.</title>
        <authorList>
            <person name="Sonnenberg A.S.M."/>
            <person name="Sedaghat-Telgerd N."/>
            <person name="Lavrijssen B."/>
            <person name="Ohm R.A."/>
            <person name="Hendrickx P.M."/>
            <person name="Scholtmeijer K."/>
            <person name="Baars J.J.P."/>
            <person name="van Peer A."/>
        </authorList>
    </citation>
    <scope>NUCLEOTIDE SEQUENCE [LARGE SCALE GENOMIC DNA]</scope>
    <source>
        <strain evidence="6 7">H119_p4</strain>
    </source>
</reference>
<name>A0A8H7KKY9_AGABI</name>
<sequence>MNIPQRSLQASPKFAKLYSRLFEGIPITEICGPNQTQDHDQFYDELLTLEIDRDFVAGKLANTSRDVLLGASKVFLNSWFRACIRLTVSTGYDDTKKNNALETLAICVRGVFLKSMSGWEIMEVLAGSVNESDGVLNDFTNMVAAILSDTQAPTNTRHLALQLALLYMCGAGQSSLGSYFLRRDFFSIIVCFVKSPKTERFSFEATLLLCILANFHRSDAARLNPYLRKLSTCDDIDFFRKVAWTFNFALNTAVRAYFKLLDDAPQQDLASGIASWISSWRPDKALSPTPIDPPKELFKEQPIEAAVALLPILEMVIANKIFASILSQEVSSISEKNNASSQQSSPAAFLTVISLSSYILAHASSAASPRALAYAGLSLKTLLSFLEASELTNGLFNPCQYSIRLCRQRMPMLPFYRGARAPVCAILDCCVLWLRHNLQYKLDVSSYLLSINIIQRVLWQLRKNNIRLDYDWNDLWSATLGLLNFIATKTQSIVTHTGLESLVDETLALLEYALYQSEKVLSSPGAIHEFIYQLIRFSDGLRKLKILVFDNKKNLATSLNRTSWISARSTEERLDNILKTVIFYEVKVSSMNAKSAKDAMRVVAKEVESDGLHGVKPTLDSEPPKRVEEAVSFIRYCYNDILALMP</sequence>
<dbReference type="Pfam" id="PF08427">
    <property type="entry name" value="ARMH3_C"/>
    <property type="match status" value="1"/>
</dbReference>
<dbReference type="InterPro" id="IPR013636">
    <property type="entry name" value="ARMH3_C"/>
</dbReference>
<proteinExistence type="predicted"/>
<keyword evidence="2" id="KW-0812">Transmembrane</keyword>
<gene>
    <name evidence="6" type="ORF">Agabi119p4_254</name>
</gene>
<dbReference type="SMART" id="SM01158">
    <property type="entry name" value="DUF1741"/>
    <property type="match status" value="1"/>
</dbReference>
<evidence type="ECO:0000256" key="1">
    <source>
        <dbReference type="ARBA" id="ARBA00004370"/>
    </source>
</evidence>